<feature type="domain" description="Haemolysin activator HlyB C-terminal" evidence="5">
    <location>
        <begin position="205"/>
        <end position="530"/>
    </location>
</feature>
<dbReference type="InterPro" id="IPR051544">
    <property type="entry name" value="TPS_OM_transporter"/>
</dbReference>
<keyword evidence="1" id="KW-1134">Transmembrane beta strand</keyword>
<evidence type="ECO:0000259" key="6">
    <source>
        <dbReference type="Pfam" id="PF08479"/>
    </source>
</evidence>
<keyword evidence="1" id="KW-0472">Membrane</keyword>
<organism evidence="7 8">
    <name type="scientific">Sphingomonas agrestis</name>
    <dbReference type="NCBI Taxonomy" id="3080540"/>
    <lineage>
        <taxon>Bacteria</taxon>
        <taxon>Pseudomonadati</taxon>
        <taxon>Pseudomonadota</taxon>
        <taxon>Alphaproteobacteria</taxon>
        <taxon>Sphingomonadales</taxon>
        <taxon>Sphingomonadaceae</taxon>
        <taxon>Sphingomonas</taxon>
    </lineage>
</organism>
<dbReference type="Gene3D" id="2.40.160.50">
    <property type="entry name" value="membrane protein fhac: a member of the omp85/tpsb transporter family"/>
    <property type="match status" value="1"/>
</dbReference>
<dbReference type="InterPro" id="IPR013686">
    <property type="entry name" value="Polypept-transport_assoc_ShlB"/>
</dbReference>
<dbReference type="EMBL" id="JAWJEJ010000001">
    <property type="protein sequence ID" value="MDV3455893.1"/>
    <property type="molecule type" value="Genomic_DNA"/>
</dbReference>
<dbReference type="PANTHER" id="PTHR34597">
    <property type="entry name" value="SLR1661 PROTEIN"/>
    <property type="match status" value="1"/>
</dbReference>
<dbReference type="Proteomes" id="UP001273531">
    <property type="component" value="Unassembled WGS sequence"/>
</dbReference>
<protein>
    <submittedName>
        <fullName evidence="7">ShlB/FhaC/HecB family hemolysin secretion/activation protein</fullName>
    </submittedName>
</protein>
<dbReference type="PANTHER" id="PTHR34597:SF6">
    <property type="entry name" value="BLR6126 PROTEIN"/>
    <property type="match status" value="1"/>
</dbReference>
<keyword evidence="8" id="KW-1185">Reference proteome</keyword>
<dbReference type="RefSeq" id="WP_317227549.1">
    <property type="nucleotide sequence ID" value="NZ_JAWJEJ010000001.1"/>
</dbReference>
<name>A0ABU3Y3H0_9SPHN</name>
<feature type="domain" description="Polypeptide-transport-associated ShlB-type" evidence="6">
    <location>
        <begin position="73"/>
        <end position="140"/>
    </location>
</feature>
<evidence type="ECO:0000259" key="5">
    <source>
        <dbReference type="Pfam" id="PF03865"/>
    </source>
</evidence>
<evidence type="ECO:0000256" key="1">
    <source>
        <dbReference type="ARBA" id="ARBA00022452"/>
    </source>
</evidence>
<evidence type="ECO:0000256" key="2">
    <source>
        <dbReference type="ARBA" id="ARBA00022692"/>
    </source>
</evidence>
<evidence type="ECO:0000313" key="7">
    <source>
        <dbReference type="EMBL" id="MDV3455893.1"/>
    </source>
</evidence>
<proteinExistence type="predicted"/>
<keyword evidence="4" id="KW-0732">Signal</keyword>
<accession>A0ABU3Y3H0</accession>
<feature type="chain" id="PRO_5047337247" evidence="4">
    <location>
        <begin position="23"/>
        <end position="567"/>
    </location>
</feature>
<evidence type="ECO:0000256" key="3">
    <source>
        <dbReference type="ARBA" id="ARBA00023237"/>
    </source>
</evidence>
<reference evidence="7 8" key="1">
    <citation type="submission" date="2023-10" db="EMBL/GenBank/DDBJ databases">
        <title>Sphingomonas sp. HF-S4 16S ribosomal RNA gene Genome sequencing and assembly.</title>
        <authorList>
            <person name="Lee H."/>
        </authorList>
    </citation>
    <scope>NUCLEOTIDE SEQUENCE [LARGE SCALE GENOMIC DNA]</scope>
    <source>
        <strain evidence="7 8">HF-S4</strain>
    </source>
</reference>
<evidence type="ECO:0000256" key="4">
    <source>
        <dbReference type="SAM" id="SignalP"/>
    </source>
</evidence>
<evidence type="ECO:0000313" key="8">
    <source>
        <dbReference type="Proteomes" id="UP001273531"/>
    </source>
</evidence>
<gene>
    <name evidence="7" type="ORF">RZN05_02770</name>
</gene>
<feature type="signal peptide" evidence="4">
    <location>
        <begin position="1"/>
        <end position="22"/>
    </location>
</feature>
<keyword evidence="2" id="KW-0812">Transmembrane</keyword>
<dbReference type="InterPro" id="IPR005565">
    <property type="entry name" value="Hemolysn_activator_HlyB_C"/>
</dbReference>
<sequence length="567" mass="59025">MKPLGWTAIGCSFLALAGTAHAQTASQIIPPSFAPPTVRDDGAIVLPESTGAVAPAGSDQVFVQVVEVAIEGDAPVDAVARLKARLVGKRVSVAEVFAAAAQLETALARSGRVLSRIVVPAQTLAGADGGATLRLRVVDGFIERIDGAALSKRVRGRVDALLAPLIGRKDVTLAQIERRLTLAGDVPGLTLSSTIAAGTQFGGTVLIIEGRHRPVSGFLTFDNLLSRDLGRISFGLGVNFNSVLGAGETIYLRASGLPNTGHGTSVLDPTPRNRALAAGIALPLGSDGLSLTTEYTDARLAPRHEAALPGIASHFERLSVRLQYPLARSRSFTLGSDLGLDVQRERVRIFDPANLALSEDRQRVLRGGVDLFARLPGGGYVAGSVKGSFGLDVFNARSAADATPILPLSRAGADASFEKLEFGLDAGQPLASNLSLDIKARAQAGLGQAMSNAEQFGIATSGGISPLPAGLIQGDSGYLLRGELRAPFDLAKIGARLAPYVFGARGGVRLEQPTVFERRRTDASAYGIGARLALPAGITASAEYGRAHIERVSGTANRVTFSVIAQF</sequence>
<keyword evidence="3" id="KW-0998">Cell outer membrane</keyword>
<comment type="caution">
    <text evidence="7">The sequence shown here is derived from an EMBL/GenBank/DDBJ whole genome shotgun (WGS) entry which is preliminary data.</text>
</comment>
<dbReference type="Pfam" id="PF03865">
    <property type="entry name" value="ShlB"/>
    <property type="match status" value="1"/>
</dbReference>
<dbReference type="Pfam" id="PF08479">
    <property type="entry name" value="POTRA_2"/>
    <property type="match status" value="1"/>
</dbReference>